<keyword evidence="2" id="KW-1185">Reference proteome</keyword>
<dbReference type="AlphaFoldDB" id="A0A1H9WIY0"/>
<sequence>MDELRFDEPIGSIAIGHRDNSLMILKALGTHSLRLQLEVKAPAAAEAGRVLHLETDLYAPYGNGHRGWLGSSVITLPFRQGELTRPHLQYVLTSAQLRALEEHRSGDLRLEVEVRAVLPQATGYPGCPPAVLYLDVAESRWRQQLQGLGDSLAVEMSIPFPADDEPRQEATQYLLEAQRRLGNNDVDGAILEARRALERIRDISAWSWPGNKQARERLRDERWSWIRAALEDQASGAMHKDAITKAFTYTRAEAETMIAMAAALLRIVPVAPVGRWGQPVDGSTG</sequence>
<protein>
    <submittedName>
        <fullName evidence="1">Uncharacterized protein</fullName>
    </submittedName>
</protein>
<dbReference type="OrthoDB" id="4149371at2"/>
<gene>
    <name evidence="1" type="ORF">SAMN05421870_11827</name>
</gene>
<reference evidence="2" key="1">
    <citation type="submission" date="2016-10" db="EMBL/GenBank/DDBJ databases">
        <authorList>
            <person name="Varghese N."/>
            <person name="Submissions S."/>
        </authorList>
    </citation>
    <scope>NUCLEOTIDE SEQUENCE [LARGE SCALE GENOMIC DNA]</scope>
    <source>
        <strain evidence="2">CGMCC 4.6825</strain>
    </source>
</reference>
<name>A0A1H9WIY0_9ACTN</name>
<dbReference type="EMBL" id="FOGO01000018">
    <property type="protein sequence ID" value="SES33781.1"/>
    <property type="molecule type" value="Genomic_DNA"/>
</dbReference>
<evidence type="ECO:0000313" key="2">
    <source>
        <dbReference type="Proteomes" id="UP000182841"/>
    </source>
</evidence>
<organism evidence="1 2">
    <name type="scientific">Streptomyces qinglanensis</name>
    <dbReference type="NCBI Taxonomy" id="943816"/>
    <lineage>
        <taxon>Bacteria</taxon>
        <taxon>Bacillati</taxon>
        <taxon>Actinomycetota</taxon>
        <taxon>Actinomycetes</taxon>
        <taxon>Kitasatosporales</taxon>
        <taxon>Streptomycetaceae</taxon>
        <taxon>Streptomyces</taxon>
    </lineage>
</organism>
<evidence type="ECO:0000313" key="1">
    <source>
        <dbReference type="EMBL" id="SES33781.1"/>
    </source>
</evidence>
<proteinExistence type="predicted"/>
<dbReference type="RefSeq" id="WP_075003195.1">
    <property type="nucleotide sequence ID" value="NZ_FOGO01000018.1"/>
</dbReference>
<accession>A0A1H9WIY0</accession>
<dbReference type="Proteomes" id="UP000182841">
    <property type="component" value="Unassembled WGS sequence"/>
</dbReference>